<protein>
    <submittedName>
        <fullName evidence="2">Uncharacterized protein</fullName>
    </submittedName>
</protein>
<evidence type="ECO:0000313" key="3">
    <source>
        <dbReference type="Proteomes" id="UP000314294"/>
    </source>
</evidence>
<proteinExistence type="predicted"/>
<keyword evidence="3" id="KW-1185">Reference proteome</keyword>
<feature type="region of interest" description="Disordered" evidence="1">
    <location>
        <begin position="1"/>
        <end position="60"/>
    </location>
</feature>
<reference evidence="2 3" key="1">
    <citation type="submission" date="2019-03" db="EMBL/GenBank/DDBJ databases">
        <title>First draft genome of Liparis tanakae, snailfish: a comprehensive survey of snailfish specific genes.</title>
        <authorList>
            <person name="Kim W."/>
            <person name="Song I."/>
            <person name="Jeong J.-H."/>
            <person name="Kim D."/>
            <person name="Kim S."/>
            <person name="Ryu S."/>
            <person name="Song J.Y."/>
            <person name="Lee S.K."/>
        </authorList>
    </citation>
    <scope>NUCLEOTIDE SEQUENCE [LARGE SCALE GENOMIC DNA]</scope>
    <source>
        <tissue evidence="2">Muscle</tissue>
    </source>
</reference>
<feature type="compositionally biased region" description="Acidic residues" evidence="1">
    <location>
        <begin position="19"/>
        <end position="40"/>
    </location>
</feature>
<evidence type="ECO:0000313" key="2">
    <source>
        <dbReference type="EMBL" id="TNN51128.1"/>
    </source>
</evidence>
<organism evidence="2 3">
    <name type="scientific">Liparis tanakae</name>
    <name type="common">Tanaka's snailfish</name>
    <dbReference type="NCBI Taxonomy" id="230148"/>
    <lineage>
        <taxon>Eukaryota</taxon>
        <taxon>Metazoa</taxon>
        <taxon>Chordata</taxon>
        <taxon>Craniata</taxon>
        <taxon>Vertebrata</taxon>
        <taxon>Euteleostomi</taxon>
        <taxon>Actinopterygii</taxon>
        <taxon>Neopterygii</taxon>
        <taxon>Teleostei</taxon>
        <taxon>Neoteleostei</taxon>
        <taxon>Acanthomorphata</taxon>
        <taxon>Eupercaria</taxon>
        <taxon>Perciformes</taxon>
        <taxon>Cottioidei</taxon>
        <taxon>Cottales</taxon>
        <taxon>Liparidae</taxon>
        <taxon>Liparis</taxon>
    </lineage>
</organism>
<sequence length="60" mass="6789">MIPVRDGAEQEERNLPCQGEEEEGEDEEEEEEEDDDEEEGGNQQSFDGVVCAHVGDFIYP</sequence>
<dbReference type="EMBL" id="SRLO01000593">
    <property type="protein sequence ID" value="TNN51128.1"/>
    <property type="molecule type" value="Genomic_DNA"/>
</dbReference>
<evidence type="ECO:0000256" key="1">
    <source>
        <dbReference type="SAM" id="MobiDB-lite"/>
    </source>
</evidence>
<accession>A0A4Z2GC45</accession>
<gene>
    <name evidence="2" type="ORF">EYF80_038649</name>
</gene>
<name>A0A4Z2GC45_9TELE</name>
<comment type="caution">
    <text evidence="2">The sequence shown here is derived from an EMBL/GenBank/DDBJ whole genome shotgun (WGS) entry which is preliminary data.</text>
</comment>
<dbReference type="Proteomes" id="UP000314294">
    <property type="component" value="Unassembled WGS sequence"/>
</dbReference>
<feature type="compositionally biased region" description="Basic and acidic residues" evidence="1">
    <location>
        <begin position="1"/>
        <end position="14"/>
    </location>
</feature>
<dbReference type="AlphaFoldDB" id="A0A4Z2GC45"/>